<keyword evidence="3" id="KW-0813">Transport</keyword>
<dbReference type="Gene3D" id="1.20.1730.10">
    <property type="entry name" value="Sodium/glucose cotransporter"/>
    <property type="match status" value="1"/>
</dbReference>
<comment type="subcellular location">
    <subcellularLocation>
        <location evidence="1">Cell membrane</location>
        <topology evidence="1">Multi-pass membrane protein</topology>
    </subcellularLocation>
</comment>
<dbReference type="GO" id="GO:0015824">
    <property type="term" value="P:proline transport"/>
    <property type="evidence" value="ECO:0007669"/>
    <property type="project" value="TreeGrafter"/>
</dbReference>
<dbReference type="CDD" id="cd11477">
    <property type="entry name" value="SLC5sbd_u1"/>
    <property type="match status" value="1"/>
</dbReference>
<evidence type="ECO:0000256" key="10">
    <source>
        <dbReference type="ARBA" id="ARBA00023136"/>
    </source>
</evidence>
<evidence type="ECO:0000256" key="12">
    <source>
        <dbReference type="ARBA" id="ARBA00033708"/>
    </source>
</evidence>
<feature type="transmembrane region" description="Helical" evidence="15">
    <location>
        <begin position="430"/>
        <end position="451"/>
    </location>
</feature>
<feature type="transmembrane region" description="Helical" evidence="15">
    <location>
        <begin position="458"/>
        <end position="477"/>
    </location>
</feature>
<feature type="transmembrane region" description="Helical" evidence="15">
    <location>
        <begin position="120"/>
        <end position="144"/>
    </location>
</feature>
<feature type="transmembrane region" description="Helical" evidence="15">
    <location>
        <begin position="6"/>
        <end position="25"/>
    </location>
</feature>
<dbReference type="PROSITE" id="PS50283">
    <property type="entry name" value="NA_SOLUT_SYMP_3"/>
    <property type="match status" value="1"/>
</dbReference>
<dbReference type="KEGG" id="ttu:TERTU_4097"/>
<feature type="transmembrane region" description="Helical" evidence="15">
    <location>
        <begin position="405"/>
        <end position="424"/>
    </location>
</feature>
<dbReference type="GO" id="GO:0005298">
    <property type="term" value="F:proline:sodium symporter activity"/>
    <property type="evidence" value="ECO:0007669"/>
    <property type="project" value="TreeGrafter"/>
</dbReference>
<evidence type="ECO:0000313" key="17">
    <source>
        <dbReference type="Proteomes" id="UP000009080"/>
    </source>
</evidence>
<dbReference type="PANTHER" id="PTHR48086">
    <property type="entry name" value="SODIUM/PROLINE SYMPORTER-RELATED"/>
    <property type="match status" value="1"/>
</dbReference>
<dbReference type="InterPro" id="IPR050277">
    <property type="entry name" value="Sodium:Solute_Symporter"/>
</dbReference>
<gene>
    <name evidence="16" type="ordered locus">TERTU_4097</name>
</gene>
<dbReference type="OrthoDB" id="9814523at2"/>
<evidence type="ECO:0000256" key="9">
    <source>
        <dbReference type="ARBA" id="ARBA00023065"/>
    </source>
</evidence>
<name>C5BUF2_TERTT</name>
<dbReference type="Proteomes" id="UP000009080">
    <property type="component" value="Chromosome"/>
</dbReference>
<evidence type="ECO:0000256" key="14">
    <source>
        <dbReference type="SAM" id="MobiDB-lite"/>
    </source>
</evidence>
<keyword evidence="4" id="KW-1003">Cell membrane</keyword>
<evidence type="ECO:0000256" key="6">
    <source>
        <dbReference type="ARBA" id="ARBA00022847"/>
    </source>
</evidence>
<keyword evidence="11" id="KW-0739">Sodium transport</keyword>
<feature type="transmembrane region" description="Helical" evidence="15">
    <location>
        <begin position="355"/>
        <end position="384"/>
    </location>
</feature>
<evidence type="ECO:0000256" key="5">
    <source>
        <dbReference type="ARBA" id="ARBA00022692"/>
    </source>
</evidence>
<evidence type="ECO:0000256" key="11">
    <source>
        <dbReference type="ARBA" id="ARBA00023201"/>
    </source>
</evidence>
<comment type="similarity">
    <text evidence="2 13">Belongs to the sodium:solute symporter (SSF) (TC 2.A.21) family.</text>
</comment>
<dbReference type="PANTHER" id="PTHR48086:SF3">
    <property type="entry name" value="SODIUM_PROLINE SYMPORTER"/>
    <property type="match status" value="1"/>
</dbReference>
<dbReference type="eggNOG" id="COG0591">
    <property type="taxonomic scope" value="Bacteria"/>
</dbReference>
<organism evidence="16 17">
    <name type="scientific">Teredinibacter turnerae (strain ATCC 39867 / T7901)</name>
    <dbReference type="NCBI Taxonomy" id="377629"/>
    <lineage>
        <taxon>Bacteria</taxon>
        <taxon>Pseudomonadati</taxon>
        <taxon>Pseudomonadota</taxon>
        <taxon>Gammaproteobacteria</taxon>
        <taxon>Cellvibrionales</taxon>
        <taxon>Cellvibrionaceae</taxon>
        <taxon>Teredinibacter</taxon>
    </lineage>
</organism>
<evidence type="ECO:0000313" key="16">
    <source>
        <dbReference type="EMBL" id="ACR13353.1"/>
    </source>
</evidence>
<protein>
    <submittedName>
        <fullName evidence="16">Transporter, SSS family</fullName>
    </submittedName>
</protein>
<sequence length="634" mass="70292">MTLAFIDIAIVVAYILGTLGIGFWISKRASRTMQHYFLGGNRLPWWALGLSNASGQFDISGTMLMVFWLFVYGLKSIYLPWLWPAFNQVFLMIFLSLWLRRSGVMTGAEWIRFRFGEGRGATLSNCIVIAFALCLVLGYLAYGFIGIGKFAAVFLPWQLHSDPYWNEIYYGVIITAITTFYVVKGGMYSVVFTEVLQFIMMTIASIAVGIIAIQMVDPAVLRASVPEGWFSVGFGWELGLDWDSLLPAAQTKVVDEGMNLFGIFVGMVLLRGILVSLAGPAPNYDMQRILSAKGPREAAYMSAFVSVVLQVPRYMLVTGLTALALVFFMPELVGMGNNLDFEQILPFVIRNYIPVGLAGLLVAGLIAAYMSTFAATTNAAPAYIVNDIYKRYFRPDADEKTYVRLSYFVSILFVILGSLVGLFVPSLNAIVLWIVGALYGGYTAANVLKWYWWRFNGYGYFFGMLAGILAAIPLMFVEISELNAFPIILVVCLVASIAGSLLTPPDDMAVLQQFYLRVRPWGFWRPVYQSLLNEYPQLQPNRNVKRDLINVGVGLLWHSALTSIGILLVLQQWSALVFAVGVVAIASGFLKLNWFDHLADYPDEYASAGDPVDKSPKNATSPASNAQLAEVLHP</sequence>
<proteinExistence type="inferred from homology"/>
<feature type="transmembrane region" description="Helical" evidence="15">
    <location>
        <begin position="483"/>
        <end position="502"/>
    </location>
</feature>
<feature type="region of interest" description="Disordered" evidence="14">
    <location>
        <begin position="608"/>
        <end position="634"/>
    </location>
</feature>
<dbReference type="STRING" id="377629.TERTU_4097"/>
<feature type="transmembrane region" description="Helical" evidence="15">
    <location>
        <begin position="548"/>
        <end position="570"/>
    </location>
</feature>
<keyword evidence="5 15" id="KW-0812">Transmembrane</keyword>
<dbReference type="InterPro" id="IPR001734">
    <property type="entry name" value="Na/solute_symporter"/>
</dbReference>
<keyword evidence="7 15" id="KW-1133">Transmembrane helix</keyword>
<feature type="transmembrane region" description="Helical" evidence="15">
    <location>
        <begin position="164"/>
        <end position="183"/>
    </location>
</feature>
<keyword evidence="17" id="KW-1185">Reference proteome</keyword>
<keyword evidence="9" id="KW-0406">Ion transport</keyword>
<dbReference type="RefSeq" id="WP_015819466.1">
    <property type="nucleotide sequence ID" value="NC_012997.1"/>
</dbReference>
<dbReference type="HOGENOM" id="CLU_019510_1_0_6"/>
<evidence type="ECO:0000256" key="1">
    <source>
        <dbReference type="ARBA" id="ARBA00004651"/>
    </source>
</evidence>
<dbReference type="GO" id="GO:0005886">
    <property type="term" value="C:plasma membrane"/>
    <property type="evidence" value="ECO:0007669"/>
    <property type="project" value="UniProtKB-SubCell"/>
</dbReference>
<evidence type="ECO:0000256" key="2">
    <source>
        <dbReference type="ARBA" id="ARBA00006434"/>
    </source>
</evidence>
<keyword evidence="10 15" id="KW-0472">Membrane</keyword>
<feature type="transmembrane region" description="Helical" evidence="15">
    <location>
        <begin position="195"/>
        <end position="216"/>
    </location>
</feature>
<accession>C5BUF2</accession>
<feature type="compositionally biased region" description="Polar residues" evidence="14">
    <location>
        <begin position="617"/>
        <end position="627"/>
    </location>
</feature>
<feature type="transmembrane region" description="Helical" evidence="15">
    <location>
        <begin position="77"/>
        <end position="99"/>
    </location>
</feature>
<feature type="transmembrane region" description="Helical" evidence="15">
    <location>
        <begin position="300"/>
        <end position="329"/>
    </location>
</feature>
<reference evidence="16 17" key="1">
    <citation type="journal article" date="2009" name="PLoS ONE">
        <title>The complete genome of Teredinibacter turnerae T7901: an intracellular endosymbiont of marine wood-boring bivalves (shipworms).</title>
        <authorList>
            <person name="Yang J.C."/>
            <person name="Madupu R."/>
            <person name="Durkin A.S."/>
            <person name="Ekborg N.A."/>
            <person name="Pedamallu C.S."/>
            <person name="Hostetler J.B."/>
            <person name="Radune D."/>
            <person name="Toms B.S."/>
            <person name="Henrissat B."/>
            <person name="Coutinho P.M."/>
            <person name="Schwarz S."/>
            <person name="Field L."/>
            <person name="Trindade-Silva A.E."/>
            <person name="Soares C.A.G."/>
            <person name="Elshahawi S."/>
            <person name="Hanora A."/>
            <person name="Schmidt E.W."/>
            <person name="Haygood M.G."/>
            <person name="Posfai J."/>
            <person name="Benner J."/>
            <person name="Madinger C."/>
            <person name="Nove J."/>
            <person name="Anton B."/>
            <person name="Chaudhary K."/>
            <person name="Foster J."/>
            <person name="Holman A."/>
            <person name="Kumar S."/>
            <person name="Lessard P.A."/>
            <person name="Luyten Y.A."/>
            <person name="Slatko B."/>
            <person name="Wood N."/>
            <person name="Wu B."/>
            <person name="Teplitski M."/>
            <person name="Mougous J.D."/>
            <person name="Ward N."/>
            <person name="Eisen J.A."/>
            <person name="Badger J.H."/>
            <person name="Distel D.L."/>
        </authorList>
    </citation>
    <scope>NUCLEOTIDE SEQUENCE [LARGE SCALE GENOMIC DNA]</scope>
    <source>
        <strain evidence="17">ATCC 39867 / T7901</strain>
    </source>
</reference>
<feature type="transmembrane region" description="Helical" evidence="15">
    <location>
        <begin position="576"/>
        <end position="594"/>
    </location>
</feature>
<evidence type="ECO:0000256" key="4">
    <source>
        <dbReference type="ARBA" id="ARBA00022475"/>
    </source>
</evidence>
<feature type="transmembrane region" description="Helical" evidence="15">
    <location>
        <begin position="260"/>
        <end position="279"/>
    </location>
</feature>
<dbReference type="AlphaFoldDB" id="C5BUF2"/>
<keyword evidence="6" id="KW-0769">Symport</keyword>
<dbReference type="EMBL" id="CP001614">
    <property type="protein sequence ID" value="ACR13353.1"/>
    <property type="molecule type" value="Genomic_DNA"/>
</dbReference>
<feature type="transmembrane region" description="Helical" evidence="15">
    <location>
        <begin position="45"/>
        <end position="71"/>
    </location>
</feature>
<comment type="catalytic activity">
    <reaction evidence="12">
        <text>L-proline(in) + Na(+)(in) = L-proline(out) + Na(+)(out)</text>
        <dbReference type="Rhea" id="RHEA:28967"/>
        <dbReference type="ChEBI" id="CHEBI:29101"/>
        <dbReference type="ChEBI" id="CHEBI:60039"/>
    </reaction>
</comment>
<dbReference type="InterPro" id="IPR038377">
    <property type="entry name" value="Na/Glc_symporter_sf"/>
</dbReference>
<evidence type="ECO:0000256" key="3">
    <source>
        <dbReference type="ARBA" id="ARBA00022448"/>
    </source>
</evidence>
<evidence type="ECO:0000256" key="13">
    <source>
        <dbReference type="RuleBase" id="RU362091"/>
    </source>
</evidence>
<dbReference type="Pfam" id="PF00474">
    <property type="entry name" value="SSF"/>
    <property type="match status" value="1"/>
</dbReference>
<keyword evidence="8" id="KW-0915">Sodium</keyword>
<dbReference type="GO" id="GO:0015193">
    <property type="term" value="F:L-proline transmembrane transporter activity"/>
    <property type="evidence" value="ECO:0007669"/>
    <property type="project" value="TreeGrafter"/>
</dbReference>
<evidence type="ECO:0000256" key="7">
    <source>
        <dbReference type="ARBA" id="ARBA00022989"/>
    </source>
</evidence>
<evidence type="ECO:0000256" key="15">
    <source>
        <dbReference type="SAM" id="Phobius"/>
    </source>
</evidence>
<evidence type="ECO:0000256" key="8">
    <source>
        <dbReference type="ARBA" id="ARBA00023053"/>
    </source>
</evidence>